<dbReference type="Gene3D" id="3.10.180.10">
    <property type="entry name" value="2,3-Dihydroxybiphenyl 1,2-Dioxygenase, domain 1"/>
    <property type="match status" value="1"/>
</dbReference>
<dbReference type="PANTHER" id="PTHR33990:SF2">
    <property type="entry name" value="PHNB-LIKE DOMAIN-CONTAINING PROTEIN"/>
    <property type="match status" value="1"/>
</dbReference>
<dbReference type="Pfam" id="PF06983">
    <property type="entry name" value="3-dmu-9_3-mt"/>
    <property type="match status" value="1"/>
</dbReference>
<dbReference type="PANTHER" id="PTHR33990">
    <property type="entry name" value="PROTEIN YJDN-RELATED"/>
    <property type="match status" value="1"/>
</dbReference>
<proteinExistence type="predicted"/>
<dbReference type="OrthoDB" id="10255422at2759"/>
<accession>A0A2V1DGD0</accession>
<dbReference type="EMBL" id="KZ805469">
    <property type="protein sequence ID" value="PVH96259.1"/>
    <property type="molecule type" value="Genomic_DNA"/>
</dbReference>
<keyword evidence="2" id="KW-0830">Ubiquinone</keyword>
<dbReference type="GO" id="GO:0032259">
    <property type="term" value="P:methylation"/>
    <property type="evidence" value="ECO:0007669"/>
    <property type="project" value="UniProtKB-KW"/>
</dbReference>
<dbReference type="CDD" id="cd06588">
    <property type="entry name" value="PhnB_like"/>
    <property type="match status" value="1"/>
</dbReference>
<evidence type="ECO:0000313" key="2">
    <source>
        <dbReference type="EMBL" id="PVH96259.1"/>
    </source>
</evidence>
<dbReference type="Proteomes" id="UP000244855">
    <property type="component" value="Unassembled WGS sequence"/>
</dbReference>
<sequence>MSINSSNITTCLWFDGQATEAAEFYTSIFPNSSIGHTHHYPKYGTENHGHKAGSVCTVAFNLNGHSFVGLNGGPHFKFSPATSFQIMCDDQKEIDHYWEKLTIGGNAKMIECGWLQDKFGISWQVVPKCLVEYLEKGDQEQKERVTEAFMGMKKLEIEGIQKAYAGA</sequence>
<dbReference type="InterPro" id="IPR028973">
    <property type="entry name" value="PhnB-like"/>
</dbReference>
<dbReference type="AlphaFoldDB" id="A0A2V1DGD0"/>
<evidence type="ECO:0000313" key="3">
    <source>
        <dbReference type="Proteomes" id="UP000244855"/>
    </source>
</evidence>
<dbReference type="InterPro" id="IPR029068">
    <property type="entry name" value="Glyas_Bleomycin-R_OHBP_Dase"/>
</dbReference>
<dbReference type="GO" id="GO:0008168">
    <property type="term" value="F:methyltransferase activity"/>
    <property type="evidence" value="ECO:0007669"/>
    <property type="project" value="UniProtKB-KW"/>
</dbReference>
<dbReference type="STRING" id="97972.A0A2V1DGD0"/>
<feature type="domain" description="PhnB-like" evidence="1">
    <location>
        <begin position="7"/>
        <end position="126"/>
    </location>
</feature>
<gene>
    <name evidence="2" type="ORF">DM02DRAFT_617344</name>
</gene>
<keyword evidence="2" id="KW-0808">Transferase</keyword>
<reference evidence="2 3" key="1">
    <citation type="journal article" date="2018" name="Sci. Rep.">
        <title>Comparative genomics provides insights into the lifestyle and reveals functional heterogeneity of dark septate endophytic fungi.</title>
        <authorList>
            <person name="Knapp D.G."/>
            <person name="Nemeth J.B."/>
            <person name="Barry K."/>
            <person name="Hainaut M."/>
            <person name="Henrissat B."/>
            <person name="Johnson J."/>
            <person name="Kuo A."/>
            <person name="Lim J.H.P."/>
            <person name="Lipzen A."/>
            <person name="Nolan M."/>
            <person name="Ohm R.A."/>
            <person name="Tamas L."/>
            <person name="Grigoriev I.V."/>
            <person name="Spatafora J.W."/>
            <person name="Nagy L.G."/>
            <person name="Kovacs G.M."/>
        </authorList>
    </citation>
    <scope>NUCLEOTIDE SEQUENCE [LARGE SCALE GENOMIC DNA]</scope>
    <source>
        <strain evidence="2 3">DSE2036</strain>
    </source>
</reference>
<dbReference type="InterPro" id="IPR009725">
    <property type="entry name" value="3_dmu_93_MTrfase"/>
</dbReference>
<evidence type="ECO:0000259" key="1">
    <source>
        <dbReference type="Pfam" id="PF06983"/>
    </source>
</evidence>
<keyword evidence="3" id="KW-1185">Reference proteome</keyword>
<name>A0A2V1DGD0_9PLEO</name>
<dbReference type="PIRSF" id="PIRSF021700">
    <property type="entry name" value="3_dmu_93_MTrfase"/>
    <property type="match status" value="1"/>
</dbReference>
<keyword evidence="2" id="KW-0489">Methyltransferase</keyword>
<dbReference type="SUPFAM" id="SSF54593">
    <property type="entry name" value="Glyoxalase/Bleomycin resistance protein/Dihydroxybiphenyl dioxygenase"/>
    <property type="match status" value="1"/>
</dbReference>
<protein>
    <submittedName>
        <fullName evidence="2">3-demethylubiquinone-9 3-O-methyltransferase</fullName>
    </submittedName>
</protein>
<organism evidence="2 3">
    <name type="scientific">Periconia macrospinosa</name>
    <dbReference type="NCBI Taxonomy" id="97972"/>
    <lineage>
        <taxon>Eukaryota</taxon>
        <taxon>Fungi</taxon>
        <taxon>Dikarya</taxon>
        <taxon>Ascomycota</taxon>
        <taxon>Pezizomycotina</taxon>
        <taxon>Dothideomycetes</taxon>
        <taxon>Pleosporomycetidae</taxon>
        <taxon>Pleosporales</taxon>
        <taxon>Massarineae</taxon>
        <taxon>Periconiaceae</taxon>
        <taxon>Periconia</taxon>
    </lineage>
</organism>